<dbReference type="GeneID" id="26161866"/>
<dbReference type="AlphaFoldDB" id="A0A015VAH7"/>
<evidence type="ECO:0000313" key="1">
    <source>
        <dbReference type="EMBL" id="EXY92366.1"/>
    </source>
</evidence>
<dbReference type="RefSeq" id="WP_007485421.1">
    <property type="nucleotide sequence ID" value="NZ_JGDB01000017.1"/>
</dbReference>
<dbReference type="EMBL" id="JGDB01000017">
    <property type="protein sequence ID" value="EXY92366.1"/>
    <property type="molecule type" value="Genomic_DNA"/>
</dbReference>
<protein>
    <submittedName>
        <fullName evidence="1">Uncharacterized protein</fullName>
    </submittedName>
</protein>
<dbReference type="Proteomes" id="UP000020773">
    <property type="component" value="Unassembled WGS sequence"/>
</dbReference>
<accession>A0A015VAH7</accession>
<proteinExistence type="predicted"/>
<organism evidence="1 2">
    <name type="scientific">Bacteroides fragilis str. 3998T(B)3</name>
    <dbReference type="NCBI Taxonomy" id="1339316"/>
    <lineage>
        <taxon>Bacteria</taxon>
        <taxon>Pseudomonadati</taxon>
        <taxon>Bacteroidota</taxon>
        <taxon>Bacteroidia</taxon>
        <taxon>Bacteroidales</taxon>
        <taxon>Bacteroidaceae</taxon>
        <taxon>Bacteroides</taxon>
    </lineage>
</organism>
<name>A0A015VAH7_BACFG</name>
<comment type="caution">
    <text evidence="1">The sequence shown here is derived from an EMBL/GenBank/DDBJ whole genome shotgun (WGS) entry which is preliminary data.</text>
</comment>
<gene>
    <name evidence="1" type="ORF">M125_0939</name>
</gene>
<sequence length="85" mass="10100">MNVTFETTICAWDEKIPALLIRLVNTLLFCRTEEELRQSINKLRETAELDEFFTYGYGSHHFWCNQRISKGSMQFIQSRLFIATF</sequence>
<reference evidence="1 2" key="1">
    <citation type="submission" date="2014-02" db="EMBL/GenBank/DDBJ databases">
        <authorList>
            <person name="Sears C."/>
            <person name="Carroll K."/>
            <person name="Sack B.R."/>
            <person name="Qadri F."/>
            <person name="Myers L.L."/>
            <person name="Chung G.-T."/>
            <person name="Escheverria P."/>
            <person name="Fraser C.M."/>
            <person name="Sadzewicz L."/>
            <person name="Shefchek K.A."/>
            <person name="Tallon L."/>
            <person name="Das S.P."/>
            <person name="Daugherty S."/>
            <person name="Mongodin E.F."/>
        </authorList>
    </citation>
    <scope>NUCLEOTIDE SEQUENCE [LARGE SCALE GENOMIC DNA]</scope>
    <source>
        <strain evidence="2">3998T(B)3</strain>
    </source>
</reference>
<dbReference type="PATRIC" id="fig|1339316.3.peg.915"/>
<evidence type="ECO:0000313" key="2">
    <source>
        <dbReference type="Proteomes" id="UP000020773"/>
    </source>
</evidence>